<accession>A0A3S4PG59</accession>
<comment type="caution">
    <text evidence="3">The sequence shown here is derived from an EMBL/GenBank/DDBJ whole genome shotgun (WGS) entry which is preliminary data.</text>
</comment>
<dbReference type="Pfam" id="PF02298">
    <property type="entry name" value="Cu_bind_like"/>
    <property type="match status" value="1"/>
</dbReference>
<dbReference type="Proteomes" id="UP000283530">
    <property type="component" value="Unassembled WGS sequence"/>
</dbReference>
<dbReference type="GO" id="GO:0009055">
    <property type="term" value="F:electron transfer activity"/>
    <property type="evidence" value="ECO:0007669"/>
    <property type="project" value="InterPro"/>
</dbReference>
<dbReference type="SUPFAM" id="SSF49503">
    <property type="entry name" value="Cupredoxins"/>
    <property type="match status" value="2"/>
</dbReference>
<dbReference type="PANTHER" id="PTHR34052:SF1">
    <property type="entry name" value="OS06G0216700 PROTEIN"/>
    <property type="match status" value="1"/>
</dbReference>
<dbReference type="Gene3D" id="2.60.40.420">
    <property type="entry name" value="Cupredoxins - blue copper proteins"/>
    <property type="match status" value="2"/>
</dbReference>
<keyword evidence="4" id="KW-1185">Reference proteome</keyword>
<dbReference type="PROSITE" id="PS51485">
    <property type="entry name" value="PHYTOCYANIN"/>
    <property type="match status" value="2"/>
</dbReference>
<dbReference type="OrthoDB" id="1839683at2759"/>
<feature type="domain" description="Phytocyanin" evidence="2">
    <location>
        <begin position="53"/>
        <end position="167"/>
    </location>
</feature>
<sequence>MGLKCGVGLVALPILLLVLISMAPTSLATARNGGGSRNWGFGFNHTGCAQRNSTIVVGGSEHWHFGFDYSAWAFRNGPFLLNDTLVFKYDPPNSTTFPHSVSLLKDFRSFIKCDFKGAELVGSVAQGGGKGFEFVLKESKPYYFACGEHEGKHCTSFLSKMAVISRPGSYIRTTLLVLAFVFTVSEATMRIVGGSNHWRFGFNYSAWALTNAPFYQNDTLVFMYDPPNSTTFPHSVYLLRNHNSFKACDLNGAKLVADTMQGCGKGFKFVLMKRKHYYFACGERGGFHCSAGLMKFYVKPLLPPCNV</sequence>
<evidence type="ECO:0000256" key="1">
    <source>
        <dbReference type="SAM" id="SignalP"/>
    </source>
</evidence>
<dbReference type="EMBL" id="QPKB01000008">
    <property type="protein sequence ID" value="RWR89995.1"/>
    <property type="molecule type" value="Genomic_DNA"/>
</dbReference>
<feature type="domain" description="Phytocyanin" evidence="2">
    <location>
        <begin position="188"/>
        <end position="302"/>
    </location>
</feature>
<keyword evidence="1" id="KW-0732">Signal</keyword>
<proteinExistence type="predicted"/>
<feature type="chain" id="PRO_5018590538" evidence="1">
    <location>
        <begin position="29"/>
        <end position="307"/>
    </location>
</feature>
<evidence type="ECO:0000259" key="2">
    <source>
        <dbReference type="PROSITE" id="PS51485"/>
    </source>
</evidence>
<reference evidence="3 4" key="1">
    <citation type="journal article" date="2019" name="Nat. Plants">
        <title>Stout camphor tree genome fills gaps in understanding of flowering plant genome evolution.</title>
        <authorList>
            <person name="Chaw S.M."/>
            <person name="Liu Y.C."/>
            <person name="Wu Y.W."/>
            <person name="Wang H.Y."/>
            <person name="Lin C.I."/>
            <person name="Wu C.S."/>
            <person name="Ke H.M."/>
            <person name="Chang L.Y."/>
            <person name="Hsu C.Y."/>
            <person name="Yang H.T."/>
            <person name="Sudianto E."/>
            <person name="Hsu M.H."/>
            <person name="Wu K.P."/>
            <person name="Wang L.N."/>
            <person name="Leebens-Mack J.H."/>
            <person name="Tsai I.J."/>
        </authorList>
    </citation>
    <scope>NUCLEOTIDE SEQUENCE [LARGE SCALE GENOMIC DNA]</scope>
    <source>
        <strain evidence="4">cv. Chaw 1501</strain>
        <tissue evidence="3">Young leaves</tissue>
    </source>
</reference>
<organism evidence="3 4">
    <name type="scientific">Cinnamomum micranthum f. kanehirae</name>
    <dbReference type="NCBI Taxonomy" id="337451"/>
    <lineage>
        <taxon>Eukaryota</taxon>
        <taxon>Viridiplantae</taxon>
        <taxon>Streptophyta</taxon>
        <taxon>Embryophyta</taxon>
        <taxon>Tracheophyta</taxon>
        <taxon>Spermatophyta</taxon>
        <taxon>Magnoliopsida</taxon>
        <taxon>Magnoliidae</taxon>
        <taxon>Laurales</taxon>
        <taxon>Lauraceae</taxon>
        <taxon>Cinnamomum</taxon>
    </lineage>
</organism>
<dbReference type="InterPro" id="IPR003245">
    <property type="entry name" value="Phytocyanin_dom"/>
</dbReference>
<evidence type="ECO:0000313" key="3">
    <source>
        <dbReference type="EMBL" id="RWR89995.1"/>
    </source>
</evidence>
<name>A0A3S4PG59_9MAGN</name>
<gene>
    <name evidence="3" type="ORF">CKAN_01907200</name>
</gene>
<dbReference type="AlphaFoldDB" id="A0A3S4PG59"/>
<evidence type="ECO:0000313" key="4">
    <source>
        <dbReference type="Proteomes" id="UP000283530"/>
    </source>
</evidence>
<protein>
    <submittedName>
        <fullName evidence="3">Extensin-like protein isoform X3</fullName>
    </submittedName>
</protein>
<feature type="signal peptide" evidence="1">
    <location>
        <begin position="1"/>
        <end position="28"/>
    </location>
</feature>
<dbReference type="InterPro" id="IPR008972">
    <property type="entry name" value="Cupredoxin"/>
</dbReference>
<dbReference type="PANTHER" id="PTHR34052">
    <property type="entry name" value="GLYCINE-RICH PROTEIN-LIKE"/>
    <property type="match status" value="1"/>
</dbReference>